<keyword evidence="3" id="KW-1185">Reference proteome</keyword>
<dbReference type="GO" id="GO:0016787">
    <property type="term" value="F:hydrolase activity"/>
    <property type="evidence" value="ECO:0007669"/>
    <property type="project" value="UniProtKB-KW"/>
</dbReference>
<dbReference type="InterPro" id="IPR002083">
    <property type="entry name" value="MATH/TRAF_dom"/>
</dbReference>
<dbReference type="SUPFAM" id="SSF49599">
    <property type="entry name" value="TRAF domain-like"/>
    <property type="match status" value="2"/>
</dbReference>
<dbReference type="CDD" id="cd00121">
    <property type="entry name" value="MATH"/>
    <property type="match status" value="2"/>
</dbReference>
<proteinExistence type="predicted"/>
<protein>
    <submittedName>
        <fullName evidence="2">Ubiquitin carboxyl-terminal hydrolase 12</fullName>
    </submittedName>
</protein>
<dbReference type="Gene3D" id="2.60.210.10">
    <property type="entry name" value="Apoptosis, Tumor Necrosis Factor Receptor Associated Protein 2, Chain A"/>
    <property type="match status" value="2"/>
</dbReference>
<evidence type="ECO:0000313" key="2">
    <source>
        <dbReference type="EMBL" id="GFQ02799.1"/>
    </source>
</evidence>
<gene>
    <name evidence="2" type="ORF">PHJA_002423800</name>
</gene>
<sequence>MLYRKLIIYPNGQGDSLGYVSVYLEIVDISALPANWEANVVFSICLFNQISCNYIYSLGRTRRFLKMKTEWGFPKFISKKCLMDPSNGYLVDDKCVFGAEVFVHENKAVTDFLNVKDMTYSPRKLELKVPSFSELKDLRVSDEFTAGGRKWNIKVYTTGRWLSVYLSYAASNNDAPREGVRARFSICVKSQTSDKH</sequence>
<accession>A0A830CYZ2</accession>
<dbReference type="Proteomes" id="UP000653305">
    <property type="component" value="Unassembled WGS sequence"/>
</dbReference>
<dbReference type="Pfam" id="PF22486">
    <property type="entry name" value="MATH_2"/>
    <property type="match status" value="2"/>
</dbReference>
<keyword evidence="2" id="KW-0378">Hydrolase</keyword>
<name>A0A830CYZ2_9LAMI</name>
<dbReference type="InterPro" id="IPR008974">
    <property type="entry name" value="TRAF-like"/>
</dbReference>
<dbReference type="PANTHER" id="PTHR46162:SF20">
    <property type="entry name" value="UBIQUITIN CARBOXYL-TERMINAL HYDROLASE 7-LIKE ISOFORM X1"/>
    <property type="match status" value="1"/>
</dbReference>
<comment type="caution">
    <text evidence="2">The sequence shown here is derived from an EMBL/GenBank/DDBJ whole genome shotgun (WGS) entry which is preliminary data.</text>
</comment>
<dbReference type="AlphaFoldDB" id="A0A830CYZ2"/>
<feature type="domain" description="MATH" evidence="1">
    <location>
        <begin position="122"/>
        <end position="196"/>
    </location>
</feature>
<feature type="domain" description="MATH" evidence="1">
    <location>
        <begin position="1"/>
        <end position="101"/>
    </location>
</feature>
<dbReference type="OrthoDB" id="1883087at2759"/>
<reference evidence="2" key="1">
    <citation type="submission" date="2020-07" db="EMBL/GenBank/DDBJ databases">
        <title>Ethylene signaling mediates host invasion by parasitic plants.</title>
        <authorList>
            <person name="Yoshida S."/>
        </authorList>
    </citation>
    <scope>NUCLEOTIDE SEQUENCE</scope>
    <source>
        <strain evidence="2">Okayama</strain>
    </source>
</reference>
<dbReference type="PROSITE" id="PS50144">
    <property type="entry name" value="MATH"/>
    <property type="match status" value="2"/>
</dbReference>
<dbReference type="PANTHER" id="PTHR46162">
    <property type="entry name" value="TRAF-LIKE FAMILY PROTEIN"/>
    <property type="match status" value="1"/>
</dbReference>
<dbReference type="EMBL" id="BMAC01000775">
    <property type="protein sequence ID" value="GFQ02799.1"/>
    <property type="molecule type" value="Genomic_DNA"/>
</dbReference>
<organism evidence="2 3">
    <name type="scientific">Phtheirospermum japonicum</name>
    <dbReference type="NCBI Taxonomy" id="374723"/>
    <lineage>
        <taxon>Eukaryota</taxon>
        <taxon>Viridiplantae</taxon>
        <taxon>Streptophyta</taxon>
        <taxon>Embryophyta</taxon>
        <taxon>Tracheophyta</taxon>
        <taxon>Spermatophyta</taxon>
        <taxon>Magnoliopsida</taxon>
        <taxon>eudicotyledons</taxon>
        <taxon>Gunneridae</taxon>
        <taxon>Pentapetalae</taxon>
        <taxon>asterids</taxon>
        <taxon>lamiids</taxon>
        <taxon>Lamiales</taxon>
        <taxon>Orobanchaceae</taxon>
        <taxon>Orobanchaceae incertae sedis</taxon>
        <taxon>Phtheirospermum</taxon>
    </lineage>
</organism>
<evidence type="ECO:0000259" key="1">
    <source>
        <dbReference type="PROSITE" id="PS50144"/>
    </source>
</evidence>
<evidence type="ECO:0000313" key="3">
    <source>
        <dbReference type="Proteomes" id="UP000653305"/>
    </source>
</evidence>